<organism evidence="7 8">
    <name type="scientific">Amycolatopsis orientalis</name>
    <name type="common">Nocardia orientalis</name>
    <dbReference type="NCBI Taxonomy" id="31958"/>
    <lineage>
        <taxon>Bacteria</taxon>
        <taxon>Bacillati</taxon>
        <taxon>Actinomycetota</taxon>
        <taxon>Actinomycetes</taxon>
        <taxon>Pseudonocardiales</taxon>
        <taxon>Pseudonocardiaceae</taxon>
        <taxon>Amycolatopsis</taxon>
    </lineage>
</organism>
<comment type="function">
    <text evidence="5">An FAD-requiring monooxygenase active on some tetracycline antibiotic derivatives, which leads to their inactivation. Hydroxylates carbon 11a of tetracycline and some analogs.</text>
</comment>
<evidence type="ECO:0000256" key="2">
    <source>
        <dbReference type="ARBA" id="ARBA00022827"/>
    </source>
</evidence>
<evidence type="ECO:0000259" key="6">
    <source>
        <dbReference type="Pfam" id="PF01494"/>
    </source>
</evidence>
<name>A0A193BUR3_AMYOR</name>
<keyword evidence="5" id="KW-0963">Cytoplasm</keyword>
<comment type="domain">
    <text evidence="5">Consists of an N-terminal FAD-binding domain with a Rossman fold and a C-terminal substrate-binding domain.</text>
</comment>
<dbReference type="InterPro" id="IPR002938">
    <property type="entry name" value="FAD-bd"/>
</dbReference>
<dbReference type="GO" id="GO:0005737">
    <property type="term" value="C:cytoplasm"/>
    <property type="evidence" value="ECO:0007669"/>
    <property type="project" value="UniProtKB-SubCell"/>
</dbReference>
<dbReference type="GO" id="GO:0004497">
    <property type="term" value="F:monooxygenase activity"/>
    <property type="evidence" value="ECO:0007669"/>
    <property type="project" value="UniProtKB-UniRule"/>
</dbReference>
<dbReference type="Pfam" id="PF01494">
    <property type="entry name" value="FAD_binding_3"/>
    <property type="match status" value="1"/>
</dbReference>
<comment type="catalytic activity">
    <reaction evidence="5">
        <text>a tetracycline + NADPH + O2 + H(+) = an 11a-hydroxytetracycline + NADP(+) + H2O</text>
        <dbReference type="Rhea" id="RHEA:61444"/>
        <dbReference type="ChEBI" id="CHEBI:15377"/>
        <dbReference type="ChEBI" id="CHEBI:15378"/>
        <dbReference type="ChEBI" id="CHEBI:15379"/>
        <dbReference type="ChEBI" id="CHEBI:57783"/>
        <dbReference type="ChEBI" id="CHEBI:58349"/>
        <dbReference type="ChEBI" id="CHEBI:144644"/>
        <dbReference type="ChEBI" id="CHEBI:144645"/>
    </reaction>
</comment>
<protein>
    <recommendedName>
        <fullName evidence="5">Flavin-dependent monooxygenase</fullName>
    </recommendedName>
    <alternativeName>
        <fullName evidence="5">TetX monooxygenase</fullName>
        <shortName evidence="5">TetX</shortName>
        <ecNumber evidence="5">1.14.13.-</ecNumber>
    </alternativeName>
</protein>
<evidence type="ECO:0000313" key="7">
    <source>
        <dbReference type="EMBL" id="ANN15957.1"/>
    </source>
</evidence>
<evidence type="ECO:0000256" key="1">
    <source>
        <dbReference type="ARBA" id="ARBA00022630"/>
    </source>
</evidence>
<dbReference type="RefSeq" id="WP_044850968.1">
    <property type="nucleotide sequence ID" value="NZ_CP016174.1"/>
</dbReference>
<dbReference type="HAMAP" id="MF_00845">
    <property type="entry name" value="TetX_monooxygenase"/>
    <property type="match status" value="1"/>
</dbReference>
<dbReference type="PANTHER" id="PTHR46972">
    <property type="entry name" value="MONOOXYGENASE ASQM-RELATED"/>
    <property type="match status" value="1"/>
</dbReference>
<evidence type="ECO:0000313" key="8">
    <source>
        <dbReference type="Proteomes" id="UP000093695"/>
    </source>
</evidence>
<feature type="binding site" evidence="5">
    <location>
        <position position="50"/>
    </location>
    <ligand>
        <name>NADPH</name>
        <dbReference type="ChEBI" id="CHEBI:57783"/>
    </ligand>
</feature>
<dbReference type="KEGG" id="aori:SD37_10100"/>
<proteinExistence type="inferred from homology"/>
<evidence type="ECO:0000256" key="4">
    <source>
        <dbReference type="ARBA" id="ARBA00023033"/>
    </source>
</evidence>
<evidence type="ECO:0000256" key="3">
    <source>
        <dbReference type="ARBA" id="ARBA00023002"/>
    </source>
</evidence>
<keyword evidence="3 5" id="KW-0560">Oxidoreductase</keyword>
<dbReference type="Proteomes" id="UP000093695">
    <property type="component" value="Chromosome"/>
</dbReference>
<keyword evidence="4 5" id="KW-0503">Monooxygenase</keyword>
<keyword evidence="2 5" id="KW-0274">FAD</keyword>
<comment type="subunit">
    <text evidence="5">Monomer.</text>
</comment>
<dbReference type="Gene3D" id="3.50.50.60">
    <property type="entry name" value="FAD/NAD(P)-binding domain"/>
    <property type="match status" value="1"/>
</dbReference>
<feature type="binding site" evidence="5">
    <location>
        <position position="57"/>
    </location>
    <ligand>
        <name>FAD</name>
        <dbReference type="ChEBI" id="CHEBI:57692"/>
    </ligand>
</feature>
<comment type="similarity">
    <text evidence="5">Belongs to the aromatic-ring hydroxylase family. TetX subfamily.</text>
</comment>
<dbReference type="GO" id="GO:0046677">
    <property type="term" value="P:response to antibiotic"/>
    <property type="evidence" value="ECO:0007669"/>
    <property type="project" value="InterPro"/>
</dbReference>
<dbReference type="EC" id="1.14.13.-" evidence="5"/>
<feature type="binding site" evidence="5">
    <location>
        <position position="305"/>
    </location>
    <ligand>
        <name>FAD</name>
        <dbReference type="ChEBI" id="CHEBI:57692"/>
    </ligand>
</feature>
<dbReference type="STRING" id="31958.SD37_10100"/>
<gene>
    <name evidence="7" type="ORF">SD37_10100</name>
</gene>
<feature type="binding site" evidence="5">
    <location>
        <position position="113"/>
    </location>
    <ligand>
        <name>FAD</name>
        <dbReference type="ChEBI" id="CHEBI:57692"/>
    </ligand>
</feature>
<reference evidence="7 8" key="1">
    <citation type="journal article" date="2015" name="Genome Announc.">
        <title>Draft Genome Sequence of Norvancomycin-Producing Strain Amycolatopsis orientalis CPCC200066.</title>
        <authorList>
            <person name="Lei X."/>
            <person name="Yuan F."/>
            <person name="Shi Y."/>
            <person name="Li X."/>
            <person name="Wang L."/>
            <person name="Hong B."/>
        </authorList>
    </citation>
    <scope>NUCLEOTIDE SEQUENCE [LARGE SCALE GENOMIC DNA]</scope>
    <source>
        <strain evidence="7 8">B-37</strain>
    </source>
</reference>
<keyword evidence="5" id="KW-0521">NADP</keyword>
<evidence type="ECO:0000256" key="5">
    <source>
        <dbReference type="HAMAP-Rule" id="MF_00845"/>
    </source>
</evidence>
<comment type="subcellular location">
    <subcellularLocation>
        <location evidence="5">Cytoplasm</location>
    </subcellularLocation>
</comment>
<feature type="domain" description="FAD-binding" evidence="6">
    <location>
        <begin position="14"/>
        <end position="336"/>
    </location>
</feature>
<dbReference type="PANTHER" id="PTHR46972:SF1">
    <property type="entry name" value="FAD DEPENDENT OXIDOREDUCTASE DOMAIN-CONTAINING PROTEIN"/>
    <property type="match status" value="1"/>
</dbReference>
<dbReference type="InterPro" id="IPR043683">
    <property type="entry name" value="TetX_monooxygenase"/>
</dbReference>
<keyword evidence="8" id="KW-1185">Reference proteome</keyword>
<dbReference type="EMBL" id="CP016174">
    <property type="protein sequence ID" value="ANN15957.1"/>
    <property type="molecule type" value="Genomic_DNA"/>
</dbReference>
<dbReference type="InterPro" id="IPR036188">
    <property type="entry name" value="FAD/NAD-bd_sf"/>
</dbReference>
<dbReference type="AlphaFoldDB" id="A0A193BUR3"/>
<keyword evidence="1 5" id="KW-0285">Flavoprotein</keyword>
<sequence>MADFDTATPSSASPVTIIGAGLGGLTLARVLHVHGIPATIYEAEPSADARTQGGQLDLHEYNGQRAIAAAGLTDEFRAIVNLGGEASRVVDPNGVILLDEPDDGTGERPEVLRGDLRRILLDSLPDQMIQWGHKVTSVRSLGEGRHELGFADGSTATTGLLIGADGAWSRVRPLLSAATPEYTGMVFIETYLHDADEKHAATAKVFGAGSFLAVAPGKGIVGHRERDAVLHAYVAVTKPQEWIRELEHSDTATIIEQVAAEFAGWAPELTALITDADTAPVLRAVNKLPIGHRWDRVAGVSLLGDAAHLMSPFAGEGANLAMFDGSELAAAIIAHPGDVEAALAEYEKALFTRSAQFAADSDGNHKLMFADDAPQGLLALLTGTAASVMSSADE</sequence>
<accession>A0A193BUR3</accession>
<dbReference type="SUPFAM" id="SSF51905">
    <property type="entry name" value="FAD/NAD(P)-binding domain"/>
    <property type="match status" value="1"/>
</dbReference>
<comment type="cofactor">
    <cofactor evidence="5">
        <name>FAD</name>
        <dbReference type="ChEBI" id="CHEBI:57692"/>
    </cofactor>
</comment>
<keyword evidence="5" id="KW-0547">Nucleotide-binding</keyword>
<dbReference type="PRINTS" id="PR00420">
    <property type="entry name" value="RNGMNOXGNASE"/>
</dbReference>
<dbReference type="GO" id="GO:0071949">
    <property type="term" value="F:FAD binding"/>
    <property type="evidence" value="ECO:0007669"/>
    <property type="project" value="InterPro"/>
</dbReference>